<comment type="caution">
    <text evidence="1">The sequence shown here is derived from an EMBL/GenBank/DDBJ whole genome shotgun (WGS) entry which is preliminary data.</text>
</comment>
<organism evidence="1 2">
    <name type="scientific">Ruminococcus albus 8</name>
    <dbReference type="NCBI Taxonomy" id="246199"/>
    <lineage>
        <taxon>Bacteria</taxon>
        <taxon>Bacillati</taxon>
        <taxon>Bacillota</taxon>
        <taxon>Clostridia</taxon>
        <taxon>Eubacteriales</taxon>
        <taxon>Oscillospiraceae</taxon>
        <taxon>Ruminococcus</taxon>
    </lineage>
</organism>
<dbReference type="OrthoDB" id="9784297at2"/>
<dbReference type="EMBL" id="ADKM02000123">
    <property type="protein sequence ID" value="EGC01649.1"/>
    <property type="molecule type" value="Genomic_DNA"/>
</dbReference>
<dbReference type="Proteomes" id="UP000004259">
    <property type="component" value="Unassembled WGS sequence"/>
</dbReference>
<evidence type="ECO:0000313" key="1">
    <source>
        <dbReference type="EMBL" id="EGC01649.1"/>
    </source>
</evidence>
<accession>E9SGE7</accession>
<gene>
    <name evidence="1" type="ORF">CUS_6366</name>
</gene>
<dbReference type="RefSeq" id="WP_002852453.1">
    <property type="nucleotide sequence ID" value="NZ_ADKM02000123.1"/>
</dbReference>
<reference evidence="1 2" key="1">
    <citation type="submission" date="2011-02" db="EMBL/GenBank/DDBJ databases">
        <authorList>
            <person name="Nelson K.E."/>
            <person name="Sutton G."/>
            <person name="Torralba M."/>
            <person name="Durkin S."/>
            <person name="Harkins D."/>
            <person name="Montgomery R."/>
            <person name="Ziemer C."/>
            <person name="Klaassens E."/>
            <person name="Ocuiv P."/>
            <person name="Morrison M."/>
        </authorList>
    </citation>
    <scope>NUCLEOTIDE SEQUENCE [LARGE SCALE GENOMIC DNA]</scope>
    <source>
        <strain evidence="1 2">8</strain>
    </source>
</reference>
<keyword evidence="2" id="KW-1185">Reference proteome</keyword>
<name>E9SGE7_RUMAL</name>
<proteinExistence type="predicted"/>
<evidence type="ECO:0000313" key="2">
    <source>
        <dbReference type="Proteomes" id="UP000004259"/>
    </source>
</evidence>
<dbReference type="AlphaFoldDB" id="E9SGE7"/>
<dbReference type="STRING" id="246199.CUS_6366"/>
<protein>
    <submittedName>
        <fullName evidence="1">Uncharacterized protein</fullName>
    </submittedName>
</protein>
<dbReference type="eggNOG" id="COG3950">
    <property type="taxonomic scope" value="Bacteria"/>
</dbReference>
<sequence length="527" mass="61675">MDDSYSFKNIKELAKHIEELTGLDCYSDDIETNEFNFGDFGELGITIEENNRISIFRSFGYYDFPQDEQDKESQECDDLSYAQESAFYFFLKSNQDKFTVSRWDDGGYMCPGYVSRIGFYDIAYSDEAISFFLKKLYDFRNSINEERINELRKYIVKSYYQLFHDYDIMDVDHSGFTIHFNNISNVEEVKVDKKYEGKEYYLLQAGCDNYAIHKQCIQWFLDAVKYSELGDHLGYTISNGVLYVKSNSMTLTLPCYKDEGMYYKLEEFYLLNTCSGLVPFSSDEFQNAFVDFYRKINSLSAAILIITEGCTDWIHLKRHWELIKDEYTELDFAFLEYNNKTNMGSSVLLEMCRSFSKVNHDKKFVFIFDRDEPKIIKQIIEDDKTYKYWGNNVYSMAIPIPDHRNPDDAICIEHLYLDSEIKKEYICEDGVARRVYLGNEFDEYGRNLGDQKICTKCRICGSNSLKIIDGSSDARVVSSTSSSTTNYALSKFDFADKVIIDKKSKSYLAFKKVFDIIYDIDKIKLTL</sequence>